<dbReference type="AlphaFoldDB" id="A0A923SXE0"/>
<feature type="domain" description="Putative restriction endonuclease" evidence="1">
    <location>
        <begin position="16"/>
        <end position="152"/>
    </location>
</feature>
<dbReference type="PANTHER" id="PTHR34107">
    <property type="entry name" value="SLL0198 PROTEIN-RELATED"/>
    <property type="match status" value="1"/>
</dbReference>
<sequence length="180" mass="20724">MALPKEKLYTVDDIYALSDGTRAELIDGEMYMMTPPGRKHQELVSFLHLEIGNFIRNKNGNCKIYPAPFAVFLNEDDRTYVEPDISVICDESKLDDRGCNGAPDWVIEIVSPSSRKMDYFTKLFKYRMSGVKEYWIVDPDKNQVMVYEFDKDDVSAYSFSDEISVGIYDGDLKIKLNNIL</sequence>
<dbReference type="RefSeq" id="WP_187304348.1">
    <property type="nucleotide sequence ID" value="NZ_JACRYT010000030.1"/>
</dbReference>
<keyword evidence="2" id="KW-0378">Hydrolase</keyword>
<dbReference type="EMBL" id="JACRYT010000030">
    <property type="protein sequence ID" value="MBC6681253.1"/>
    <property type="molecule type" value="Genomic_DNA"/>
</dbReference>
<dbReference type="Gene3D" id="3.90.1570.10">
    <property type="entry name" value="tt1808, chain A"/>
    <property type="match status" value="1"/>
</dbReference>
<evidence type="ECO:0000313" key="3">
    <source>
        <dbReference type="Proteomes" id="UP000602647"/>
    </source>
</evidence>
<dbReference type="PANTHER" id="PTHR34107:SF4">
    <property type="entry name" value="SLL1222 PROTEIN"/>
    <property type="match status" value="1"/>
</dbReference>
<dbReference type="SUPFAM" id="SSF52980">
    <property type="entry name" value="Restriction endonuclease-like"/>
    <property type="match status" value="1"/>
</dbReference>
<dbReference type="InterPro" id="IPR012296">
    <property type="entry name" value="Nuclease_put_TT1808"/>
</dbReference>
<name>A0A923SXE0_9FIRM</name>
<proteinExistence type="predicted"/>
<keyword evidence="2" id="KW-0540">Nuclease</keyword>
<organism evidence="2 3">
    <name type="scientific">Zhenpiania hominis</name>
    <dbReference type="NCBI Taxonomy" id="2763644"/>
    <lineage>
        <taxon>Bacteria</taxon>
        <taxon>Bacillati</taxon>
        <taxon>Bacillota</taxon>
        <taxon>Clostridia</taxon>
        <taxon>Peptostreptococcales</taxon>
        <taxon>Anaerovoracaceae</taxon>
        <taxon>Zhenpiania</taxon>
    </lineage>
</organism>
<dbReference type="Pfam" id="PF05685">
    <property type="entry name" value="Uma2"/>
    <property type="match status" value="1"/>
</dbReference>
<accession>A0A923SXE0</accession>
<comment type="caution">
    <text evidence="2">The sequence shown here is derived from an EMBL/GenBank/DDBJ whole genome shotgun (WGS) entry which is preliminary data.</text>
</comment>
<gene>
    <name evidence="2" type="ORF">H9L42_15680</name>
</gene>
<dbReference type="Proteomes" id="UP000602647">
    <property type="component" value="Unassembled WGS sequence"/>
</dbReference>
<dbReference type="InterPro" id="IPR008538">
    <property type="entry name" value="Uma2"/>
</dbReference>
<dbReference type="InterPro" id="IPR011335">
    <property type="entry name" value="Restrct_endonuc-II-like"/>
</dbReference>
<evidence type="ECO:0000259" key="1">
    <source>
        <dbReference type="Pfam" id="PF05685"/>
    </source>
</evidence>
<dbReference type="CDD" id="cd06260">
    <property type="entry name" value="DUF820-like"/>
    <property type="match status" value="1"/>
</dbReference>
<keyword evidence="3" id="KW-1185">Reference proteome</keyword>
<keyword evidence="2" id="KW-0255">Endonuclease</keyword>
<dbReference type="GO" id="GO:0004519">
    <property type="term" value="F:endonuclease activity"/>
    <property type="evidence" value="ECO:0007669"/>
    <property type="project" value="UniProtKB-KW"/>
</dbReference>
<evidence type="ECO:0000313" key="2">
    <source>
        <dbReference type="EMBL" id="MBC6681253.1"/>
    </source>
</evidence>
<protein>
    <submittedName>
        <fullName evidence="2">Uma2 family endonuclease</fullName>
    </submittedName>
</protein>
<reference evidence="2" key="1">
    <citation type="submission" date="2020-08" db="EMBL/GenBank/DDBJ databases">
        <title>Genome public.</title>
        <authorList>
            <person name="Liu C."/>
            <person name="Sun Q."/>
        </authorList>
    </citation>
    <scope>NUCLEOTIDE SEQUENCE</scope>
    <source>
        <strain evidence="2">BX12</strain>
    </source>
</reference>